<evidence type="ECO:0000313" key="3">
    <source>
        <dbReference type="Proteomes" id="UP000236291"/>
    </source>
</evidence>
<dbReference type="Proteomes" id="UP000236291">
    <property type="component" value="Unassembled WGS sequence"/>
</dbReference>
<organism evidence="2 3">
    <name type="scientific">Trifolium pratense</name>
    <name type="common">Red clover</name>
    <dbReference type="NCBI Taxonomy" id="57577"/>
    <lineage>
        <taxon>Eukaryota</taxon>
        <taxon>Viridiplantae</taxon>
        <taxon>Streptophyta</taxon>
        <taxon>Embryophyta</taxon>
        <taxon>Tracheophyta</taxon>
        <taxon>Spermatophyta</taxon>
        <taxon>Magnoliopsida</taxon>
        <taxon>eudicotyledons</taxon>
        <taxon>Gunneridae</taxon>
        <taxon>Pentapetalae</taxon>
        <taxon>rosids</taxon>
        <taxon>fabids</taxon>
        <taxon>Fabales</taxon>
        <taxon>Fabaceae</taxon>
        <taxon>Papilionoideae</taxon>
        <taxon>50 kb inversion clade</taxon>
        <taxon>NPAAA clade</taxon>
        <taxon>Hologalegina</taxon>
        <taxon>IRL clade</taxon>
        <taxon>Trifolieae</taxon>
        <taxon>Trifolium</taxon>
    </lineage>
</organism>
<reference evidence="2 3" key="1">
    <citation type="journal article" date="2014" name="Am. J. Bot.">
        <title>Genome assembly and annotation for red clover (Trifolium pratense; Fabaceae).</title>
        <authorList>
            <person name="Istvanek J."/>
            <person name="Jaros M."/>
            <person name="Krenek A."/>
            <person name="Repkova J."/>
        </authorList>
    </citation>
    <scope>NUCLEOTIDE SEQUENCE [LARGE SCALE GENOMIC DNA]</scope>
    <source>
        <strain evidence="3">cv. Tatra</strain>
        <tissue evidence="2">Young leaves</tissue>
    </source>
</reference>
<feature type="region of interest" description="Disordered" evidence="1">
    <location>
        <begin position="1"/>
        <end position="20"/>
    </location>
</feature>
<proteinExistence type="predicted"/>
<comment type="caution">
    <text evidence="2">The sequence shown here is derived from an EMBL/GenBank/DDBJ whole genome shotgun (WGS) entry which is preliminary data.</text>
</comment>
<name>A0A2K3K915_TRIPR</name>
<dbReference type="EMBL" id="ASHM01150319">
    <property type="protein sequence ID" value="PNX62775.1"/>
    <property type="molecule type" value="Genomic_DNA"/>
</dbReference>
<protein>
    <submittedName>
        <fullName evidence="2">Uncharacterized protein</fullName>
    </submittedName>
</protein>
<evidence type="ECO:0000256" key="1">
    <source>
        <dbReference type="SAM" id="MobiDB-lite"/>
    </source>
</evidence>
<accession>A0A2K3K915</accession>
<sequence>MQVAPGTTTSAKTAFPTAPRAVQHARRAIDSSNTGFSCINASKSKAILNMHHVAIARIFKRHFHFL</sequence>
<evidence type="ECO:0000313" key="2">
    <source>
        <dbReference type="EMBL" id="PNX62775.1"/>
    </source>
</evidence>
<dbReference type="AlphaFoldDB" id="A0A2K3K915"/>
<feature type="compositionally biased region" description="Polar residues" evidence="1">
    <location>
        <begin position="1"/>
        <end position="12"/>
    </location>
</feature>
<reference evidence="2 3" key="2">
    <citation type="journal article" date="2017" name="Front. Plant Sci.">
        <title>Gene Classification and Mining of Molecular Markers Useful in Red Clover (Trifolium pratense) Breeding.</title>
        <authorList>
            <person name="Istvanek J."/>
            <person name="Dluhosova J."/>
            <person name="Dluhos P."/>
            <person name="Patkova L."/>
            <person name="Nedelnik J."/>
            <person name="Repkova J."/>
        </authorList>
    </citation>
    <scope>NUCLEOTIDE SEQUENCE [LARGE SCALE GENOMIC DNA]</scope>
    <source>
        <strain evidence="3">cv. Tatra</strain>
        <tissue evidence="2">Young leaves</tissue>
    </source>
</reference>
<gene>
    <name evidence="2" type="ORF">L195_g061307</name>
</gene>
<feature type="non-terminal residue" evidence="2">
    <location>
        <position position="66"/>
    </location>
</feature>